<protein>
    <recommendedName>
        <fullName evidence="1">YbaK/aminoacyl-tRNA synthetase-associated domain-containing protein</fullName>
    </recommendedName>
</protein>
<keyword evidence="3" id="KW-1185">Reference proteome</keyword>
<dbReference type="Pfam" id="PF04073">
    <property type="entry name" value="tRNA_edit"/>
    <property type="match status" value="1"/>
</dbReference>
<dbReference type="RefSeq" id="WP_244687374.1">
    <property type="nucleotide sequence ID" value="NZ_CP095043.1"/>
</dbReference>
<proteinExistence type="predicted"/>
<gene>
    <name evidence="2" type="ORF">MUN76_04050</name>
</gene>
<name>A0ABY4FXX5_9MICO</name>
<dbReference type="Gene3D" id="3.90.960.10">
    <property type="entry name" value="YbaK/aminoacyl-tRNA synthetase-associated domain"/>
    <property type="match status" value="1"/>
</dbReference>
<dbReference type="EMBL" id="CP095043">
    <property type="protein sequence ID" value="UOQ61152.1"/>
    <property type="molecule type" value="Genomic_DNA"/>
</dbReference>
<dbReference type="PANTHER" id="PTHR30411">
    <property type="entry name" value="CYTOPLASMIC PROTEIN"/>
    <property type="match status" value="1"/>
</dbReference>
<dbReference type="Proteomes" id="UP000831775">
    <property type="component" value="Chromosome"/>
</dbReference>
<organism evidence="2 3">
    <name type="scientific">Leucobacter rhizosphaerae</name>
    <dbReference type="NCBI Taxonomy" id="2932245"/>
    <lineage>
        <taxon>Bacteria</taxon>
        <taxon>Bacillati</taxon>
        <taxon>Actinomycetota</taxon>
        <taxon>Actinomycetes</taxon>
        <taxon>Micrococcales</taxon>
        <taxon>Microbacteriaceae</taxon>
        <taxon>Leucobacter</taxon>
    </lineage>
</organism>
<dbReference type="InterPro" id="IPR007214">
    <property type="entry name" value="YbaK/aa-tRNA-synth-assoc-dom"/>
</dbReference>
<evidence type="ECO:0000313" key="2">
    <source>
        <dbReference type="EMBL" id="UOQ61152.1"/>
    </source>
</evidence>
<accession>A0ABY4FXX5</accession>
<reference evidence="2 3" key="1">
    <citation type="submission" date="2022-04" db="EMBL/GenBank/DDBJ databases">
        <title>Leucobacter sp. isolated from rhizosphere of onion.</title>
        <authorList>
            <person name="Won M."/>
            <person name="Lee C.-M."/>
            <person name="Woen H.-Y."/>
            <person name="Kwon S.-W."/>
        </authorList>
    </citation>
    <scope>NUCLEOTIDE SEQUENCE [LARGE SCALE GENOMIC DNA]</scope>
    <source>
        <strain evidence="2 3">H25R-14</strain>
    </source>
</reference>
<evidence type="ECO:0000259" key="1">
    <source>
        <dbReference type="Pfam" id="PF04073"/>
    </source>
</evidence>
<feature type="domain" description="YbaK/aminoacyl-tRNA synthetase-associated" evidence="1">
    <location>
        <begin position="47"/>
        <end position="167"/>
    </location>
</feature>
<evidence type="ECO:0000313" key="3">
    <source>
        <dbReference type="Proteomes" id="UP000831775"/>
    </source>
</evidence>
<sequence>MPVDAVSLDLRPALEATELLAAPVRDAIASMPAADAAAIRVAPIDADLADTAAFCEAYGVAPDASANCIVVAGKRGDVVSYAACVVLATTRADVNGAVRKLLGARKVSFAPMDEATALTGMEYGGITPVGLPEDWRVLVDERVPLVPDAIIGAGIRGAKISLPGAVLAGLPRVEVIEGLARELE</sequence>
<dbReference type="SUPFAM" id="SSF55826">
    <property type="entry name" value="YbaK/ProRS associated domain"/>
    <property type="match status" value="1"/>
</dbReference>
<dbReference type="PANTHER" id="PTHR30411:SF1">
    <property type="entry name" value="CYTOPLASMIC PROTEIN"/>
    <property type="match status" value="1"/>
</dbReference>
<dbReference type="InterPro" id="IPR036754">
    <property type="entry name" value="YbaK/aa-tRNA-synt-asso_dom_sf"/>
</dbReference>